<sequence length="263" mass="28169">MGSSAGLCSCNIMQVQFHGLRSYTRSCRCFCHNGIVRRVNGSGPAFPAVYAVGDVLDVLPAENRRPSFRSGHGLRHAESAMWRALGHAAIERMEAEERQVGEWPPRALALTRPDHSTTATRQQVGVGGSRLHPAYLPPPDPGKIGPLDPLPTFGAGLGHSLPKLPPLAGPASAVGTTLPLYAGGYGGALPPGPGLDHGVEYPDAHYPPWASGTPPTDITEPWVPGFYNARDDLTKISFSSMPPLLCIIHAWQRPKWLRPAGFL</sequence>
<comment type="caution">
    <text evidence="1">The sequence shown here is derived from an EMBL/GenBank/DDBJ whole genome shotgun (WGS) entry which is preliminary data.</text>
</comment>
<protein>
    <submittedName>
        <fullName evidence="1">Uncharacterized protein</fullName>
    </submittedName>
</protein>
<proteinExistence type="predicted"/>
<reference evidence="1 2" key="1">
    <citation type="submission" date="2024-02" db="EMBL/GenBank/DDBJ databases">
        <authorList>
            <person name="Chen Y."/>
            <person name="Shah S."/>
            <person name="Dougan E. K."/>
            <person name="Thang M."/>
            <person name="Chan C."/>
        </authorList>
    </citation>
    <scope>NUCLEOTIDE SEQUENCE [LARGE SCALE GENOMIC DNA]</scope>
</reference>
<organism evidence="1 2">
    <name type="scientific">Durusdinium trenchii</name>
    <dbReference type="NCBI Taxonomy" id="1381693"/>
    <lineage>
        <taxon>Eukaryota</taxon>
        <taxon>Sar</taxon>
        <taxon>Alveolata</taxon>
        <taxon>Dinophyceae</taxon>
        <taxon>Suessiales</taxon>
        <taxon>Symbiodiniaceae</taxon>
        <taxon>Durusdinium</taxon>
    </lineage>
</organism>
<evidence type="ECO:0000313" key="2">
    <source>
        <dbReference type="Proteomes" id="UP001642484"/>
    </source>
</evidence>
<gene>
    <name evidence="1" type="ORF">CCMP2556_LOCUS38056</name>
</gene>
<dbReference type="Proteomes" id="UP001642484">
    <property type="component" value="Unassembled WGS sequence"/>
</dbReference>
<keyword evidence="2" id="KW-1185">Reference proteome</keyword>
<accession>A0ABP0PPP0</accession>
<dbReference type="EMBL" id="CAXAMN010023362">
    <property type="protein sequence ID" value="CAK9077207.1"/>
    <property type="molecule type" value="Genomic_DNA"/>
</dbReference>
<evidence type="ECO:0000313" key="1">
    <source>
        <dbReference type="EMBL" id="CAK9077207.1"/>
    </source>
</evidence>
<name>A0ABP0PPP0_9DINO</name>